<dbReference type="Proteomes" id="UP000324222">
    <property type="component" value="Unassembled WGS sequence"/>
</dbReference>
<gene>
    <name evidence="2" type="ORF">E2C01_022609</name>
</gene>
<feature type="compositionally biased region" description="Pro residues" evidence="1">
    <location>
        <begin position="45"/>
        <end position="60"/>
    </location>
</feature>
<evidence type="ECO:0000313" key="3">
    <source>
        <dbReference type="Proteomes" id="UP000324222"/>
    </source>
</evidence>
<accession>A0A5B7E5T6</accession>
<proteinExistence type="predicted"/>
<dbReference type="EMBL" id="VSRR010002062">
    <property type="protein sequence ID" value="MPC29380.1"/>
    <property type="molecule type" value="Genomic_DNA"/>
</dbReference>
<evidence type="ECO:0000256" key="1">
    <source>
        <dbReference type="SAM" id="MobiDB-lite"/>
    </source>
</evidence>
<name>A0A5B7E5T6_PORTR</name>
<feature type="region of interest" description="Disordered" evidence="1">
    <location>
        <begin position="29"/>
        <end position="64"/>
    </location>
</feature>
<sequence length="101" mass="11245">MKSQGLRNIKKFSFPQRTVDIWNGLSDETVTPEIKTQPKLISTSHPPPPPPPCLPDPSPPDKNSFSRIIVLMLNRSPVCSTPPQTVDSTEVSVYHMTSLTY</sequence>
<reference evidence="2 3" key="1">
    <citation type="submission" date="2019-05" db="EMBL/GenBank/DDBJ databases">
        <title>Another draft genome of Portunus trituberculatus and its Hox gene families provides insights of decapod evolution.</title>
        <authorList>
            <person name="Jeong J.-H."/>
            <person name="Song I."/>
            <person name="Kim S."/>
            <person name="Choi T."/>
            <person name="Kim D."/>
            <person name="Ryu S."/>
            <person name="Kim W."/>
        </authorList>
    </citation>
    <scope>NUCLEOTIDE SEQUENCE [LARGE SCALE GENOMIC DNA]</scope>
    <source>
        <tissue evidence="2">Muscle</tissue>
    </source>
</reference>
<keyword evidence="3" id="KW-1185">Reference proteome</keyword>
<dbReference type="AlphaFoldDB" id="A0A5B7E5T6"/>
<organism evidence="2 3">
    <name type="scientific">Portunus trituberculatus</name>
    <name type="common">Swimming crab</name>
    <name type="synonym">Neptunus trituberculatus</name>
    <dbReference type="NCBI Taxonomy" id="210409"/>
    <lineage>
        <taxon>Eukaryota</taxon>
        <taxon>Metazoa</taxon>
        <taxon>Ecdysozoa</taxon>
        <taxon>Arthropoda</taxon>
        <taxon>Crustacea</taxon>
        <taxon>Multicrustacea</taxon>
        <taxon>Malacostraca</taxon>
        <taxon>Eumalacostraca</taxon>
        <taxon>Eucarida</taxon>
        <taxon>Decapoda</taxon>
        <taxon>Pleocyemata</taxon>
        <taxon>Brachyura</taxon>
        <taxon>Eubrachyura</taxon>
        <taxon>Portunoidea</taxon>
        <taxon>Portunidae</taxon>
        <taxon>Portuninae</taxon>
        <taxon>Portunus</taxon>
    </lineage>
</organism>
<evidence type="ECO:0000313" key="2">
    <source>
        <dbReference type="EMBL" id="MPC29380.1"/>
    </source>
</evidence>
<comment type="caution">
    <text evidence="2">The sequence shown here is derived from an EMBL/GenBank/DDBJ whole genome shotgun (WGS) entry which is preliminary data.</text>
</comment>
<protein>
    <submittedName>
        <fullName evidence="2">Uncharacterized protein</fullName>
    </submittedName>
</protein>